<dbReference type="CDD" id="cd07720">
    <property type="entry name" value="OPHC2-like_MBL-fold"/>
    <property type="match status" value="1"/>
</dbReference>
<reference evidence="7" key="1">
    <citation type="submission" date="2018-07" db="EMBL/GenBank/DDBJ databases">
        <authorList>
            <person name="Safronova V.I."/>
            <person name="Chirak E.R."/>
            <person name="Sazanova A.L."/>
        </authorList>
    </citation>
    <scope>NUCLEOTIDE SEQUENCE [LARGE SCALE GENOMIC DNA]</scope>
    <source>
        <strain evidence="7">RCAM04685</strain>
    </source>
</reference>
<evidence type="ECO:0000256" key="4">
    <source>
        <dbReference type="ARBA" id="ARBA00022833"/>
    </source>
</evidence>
<feature type="domain" description="Metallo-beta-lactamase" evidence="5">
    <location>
        <begin position="52"/>
        <end position="254"/>
    </location>
</feature>
<dbReference type="InterPro" id="IPR051013">
    <property type="entry name" value="MBL_superfamily_lactonases"/>
</dbReference>
<dbReference type="AlphaFoldDB" id="A0A370LAX3"/>
<dbReference type="Proteomes" id="UP000255207">
    <property type="component" value="Unassembled WGS sequence"/>
</dbReference>
<comment type="caution">
    <text evidence="6">The sequence shown here is derived from an EMBL/GenBank/DDBJ whole genome shotgun (WGS) entry which is preliminary data.</text>
</comment>
<comment type="similarity">
    <text evidence="1">Belongs to the metallo-beta-lactamase superfamily.</text>
</comment>
<evidence type="ECO:0000313" key="6">
    <source>
        <dbReference type="EMBL" id="RDJ29112.1"/>
    </source>
</evidence>
<evidence type="ECO:0000256" key="2">
    <source>
        <dbReference type="ARBA" id="ARBA00022723"/>
    </source>
</evidence>
<name>A0A370LAX3_9HYPH</name>
<dbReference type="GO" id="GO:0046872">
    <property type="term" value="F:metal ion binding"/>
    <property type="evidence" value="ECO:0007669"/>
    <property type="project" value="UniProtKB-KW"/>
</dbReference>
<protein>
    <submittedName>
        <fullName evidence="6">MBL fold metallo-hydrolase</fullName>
    </submittedName>
</protein>
<keyword evidence="7" id="KW-1185">Reference proteome</keyword>
<evidence type="ECO:0000256" key="1">
    <source>
        <dbReference type="ARBA" id="ARBA00007749"/>
    </source>
</evidence>
<dbReference type="Gene3D" id="3.60.15.10">
    <property type="entry name" value="Ribonuclease Z/Hydroxyacylglutathione hydrolase-like"/>
    <property type="match status" value="1"/>
</dbReference>
<dbReference type="PANTHER" id="PTHR42978:SF6">
    <property type="entry name" value="QUORUM-QUENCHING LACTONASE YTNP-RELATED"/>
    <property type="match status" value="1"/>
</dbReference>
<gene>
    <name evidence="6" type="ORF">DWE98_00585</name>
</gene>
<proteinExistence type="inferred from homology"/>
<keyword evidence="4" id="KW-0862">Zinc</keyword>
<organism evidence="6 7">
    <name type="scientific">Bosea caraganae</name>
    <dbReference type="NCBI Taxonomy" id="2763117"/>
    <lineage>
        <taxon>Bacteria</taxon>
        <taxon>Pseudomonadati</taxon>
        <taxon>Pseudomonadota</taxon>
        <taxon>Alphaproteobacteria</taxon>
        <taxon>Hyphomicrobiales</taxon>
        <taxon>Boseaceae</taxon>
        <taxon>Bosea</taxon>
    </lineage>
</organism>
<evidence type="ECO:0000256" key="3">
    <source>
        <dbReference type="ARBA" id="ARBA00022801"/>
    </source>
</evidence>
<dbReference type="InterPro" id="IPR036866">
    <property type="entry name" value="RibonucZ/Hydroxyglut_hydro"/>
</dbReference>
<dbReference type="PANTHER" id="PTHR42978">
    <property type="entry name" value="QUORUM-QUENCHING LACTONASE YTNP-RELATED-RELATED"/>
    <property type="match status" value="1"/>
</dbReference>
<dbReference type="OrthoDB" id="9803916at2"/>
<evidence type="ECO:0000313" key="7">
    <source>
        <dbReference type="Proteomes" id="UP000255207"/>
    </source>
</evidence>
<keyword evidence="3 6" id="KW-0378">Hydrolase</keyword>
<dbReference type="EMBL" id="QQTP01000001">
    <property type="protein sequence ID" value="RDJ29112.1"/>
    <property type="molecule type" value="Genomic_DNA"/>
</dbReference>
<dbReference type="Pfam" id="PF00753">
    <property type="entry name" value="Lactamase_B"/>
    <property type="match status" value="1"/>
</dbReference>
<keyword evidence="2" id="KW-0479">Metal-binding</keyword>
<dbReference type="GO" id="GO:0016787">
    <property type="term" value="F:hydrolase activity"/>
    <property type="evidence" value="ECO:0007669"/>
    <property type="project" value="UniProtKB-KW"/>
</dbReference>
<dbReference type="InterPro" id="IPR001279">
    <property type="entry name" value="Metallo-B-lactamas"/>
</dbReference>
<dbReference type="SMART" id="SM00849">
    <property type="entry name" value="Lactamase_B"/>
    <property type="match status" value="1"/>
</dbReference>
<evidence type="ECO:0000259" key="5">
    <source>
        <dbReference type="SMART" id="SM00849"/>
    </source>
</evidence>
<sequence length="273" mass="29203">MDKTSRRFGSFEVLLLKDGVFEAFSEVLTHTAGAEARHAALAAWGKPSFGIDVNCFALRGPDGLMLVDAGTGTAWGEAYGHARTALVAAGLSAGEVGRVLITHLHGDHALGLFDGEEPHFPQAEIWVPATDLAFFTDQAARATLPKARQGGFDIAERLQRLYGERVRLIGPGEILPGIELQALPGHTHGHSGYLIHGAQESLMLWGDALHLPELQAADPEIGLEYDLDGAMAARTRRSVLAQAAREGWVVSGGHIRGFYRVRALADGFEVVAA</sequence>
<dbReference type="SUPFAM" id="SSF56281">
    <property type="entry name" value="Metallo-hydrolase/oxidoreductase"/>
    <property type="match status" value="1"/>
</dbReference>
<dbReference type="RefSeq" id="WP_114827229.1">
    <property type="nucleotide sequence ID" value="NZ_QQTO01000019.1"/>
</dbReference>
<accession>A0A370LAX3</accession>